<feature type="transmembrane region" description="Helical" evidence="1">
    <location>
        <begin position="115"/>
        <end position="136"/>
    </location>
</feature>
<keyword evidence="1" id="KW-0812">Transmembrane</keyword>
<evidence type="ECO:0000313" key="3">
    <source>
        <dbReference type="Proteomes" id="UP000481861"/>
    </source>
</evidence>
<organism evidence="2 3">
    <name type="scientific">Massariosphaeria phaeospora</name>
    <dbReference type="NCBI Taxonomy" id="100035"/>
    <lineage>
        <taxon>Eukaryota</taxon>
        <taxon>Fungi</taxon>
        <taxon>Dikarya</taxon>
        <taxon>Ascomycota</taxon>
        <taxon>Pezizomycotina</taxon>
        <taxon>Dothideomycetes</taxon>
        <taxon>Pleosporomycetidae</taxon>
        <taxon>Pleosporales</taxon>
        <taxon>Pleosporales incertae sedis</taxon>
        <taxon>Massariosphaeria</taxon>
    </lineage>
</organism>
<dbReference type="AlphaFoldDB" id="A0A7C8IHA7"/>
<gene>
    <name evidence="2" type="ORF">BDV95DRAFT_605498</name>
</gene>
<dbReference type="Proteomes" id="UP000481861">
    <property type="component" value="Unassembled WGS sequence"/>
</dbReference>
<keyword evidence="3" id="KW-1185">Reference proteome</keyword>
<keyword evidence="1" id="KW-0472">Membrane</keyword>
<feature type="transmembrane region" description="Helical" evidence="1">
    <location>
        <begin position="142"/>
        <end position="161"/>
    </location>
</feature>
<feature type="transmembrane region" description="Helical" evidence="1">
    <location>
        <begin position="20"/>
        <end position="38"/>
    </location>
</feature>
<sequence>MEFLYPTASPTAPGFSNGGYLILGLIPLLGAASLQQAFGRLVHSPFAEFFPTLADYIFASNAFAEPIPGFALYNITEGVRATELSAWFTRWLLSQNFTNSSTCLHFEDAPARPHYLGRSCTLIASILVYGYLSAFAFHVGDFYGYFSVSALIVCMLVRQSILRACRDSLNEHMENAGKGSQAQSAKLFVTLPTGQAVAIEATRGIFVQCFLTEAKPTGRKLHLLMRGLGWLAFASHVVLLALATEPMQLVSISTMVLFSVLAIHRVGCNEHRIGNRLYVTRYDFPGIESRAKAYVMLDLDEIEEQDMVAWFVMPRRSNTIWWDTYKTFKAEAKSEPAVLNTWGQRLDAAYALLEGGEITI</sequence>
<accession>A0A7C8IHA7</accession>
<evidence type="ECO:0000313" key="2">
    <source>
        <dbReference type="EMBL" id="KAF2872907.1"/>
    </source>
</evidence>
<protein>
    <submittedName>
        <fullName evidence="2">Uncharacterized protein</fullName>
    </submittedName>
</protein>
<dbReference type="EMBL" id="JAADJZ010000008">
    <property type="protein sequence ID" value="KAF2872907.1"/>
    <property type="molecule type" value="Genomic_DNA"/>
</dbReference>
<evidence type="ECO:0000256" key="1">
    <source>
        <dbReference type="SAM" id="Phobius"/>
    </source>
</evidence>
<comment type="caution">
    <text evidence="2">The sequence shown here is derived from an EMBL/GenBank/DDBJ whole genome shotgun (WGS) entry which is preliminary data.</text>
</comment>
<dbReference type="OrthoDB" id="5422688at2759"/>
<name>A0A7C8IHA7_9PLEO</name>
<proteinExistence type="predicted"/>
<keyword evidence="1" id="KW-1133">Transmembrane helix</keyword>
<feature type="transmembrane region" description="Helical" evidence="1">
    <location>
        <begin position="249"/>
        <end position="267"/>
    </location>
</feature>
<reference evidence="2 3" key="1">
    <citation type="submission" date="2020-01" db="EMBL/GenBank/DDBJ databases">
        <authorList>
            <consortium name="DOE Joint Genome Institute"/>
            <person name="Haridas S."/>
            <person name="Albert R."/>
            <person name="Binder M."/>
            <person name="Bloem J."/>
            <person name="Labutti K."/>
            <person name="Salamov A."/>
            <person name="Andreopoulos B."/>
            <person name="Baker S.E."/>
            <person name="Barry K."/>
            <person name="Bills G."/>
            <person name="Bluhm B.H."/>
            <person name="Cannon C."/>
            <person name="Castanera R."/>
            <person name="Culley D.E."/>
            <person name="Daum C."/>
            <person name="Ezra D."/>
            <person name="Gonzalez J.B."/>
            <person name="Henrissat B."/>
            <person name="Kuo A."/>
            <person name="Liang C."/>
            <person name="Lipzen A."/>
            <person name="Lutzoni F."/>
            <person name="Magnuson J."/>
            <person name="Mondo S."/>
            <person name="Nolan M."/>
            <person name="Ohm R."/>
            <person name="Pangilinan J."/>
            <person name="Park H.-J.H."/>
            <person name="Ramirez L."/>
            <person name="Alfaro M."/>
            <person name="Sun H."/>
            <person name="Tritt A."/>
            <person name="Yoshinaga Y."/>
            <person name="Zwiers L.-H.L."/>
            <person name="Turgeon B.G."/>
            <person name="Goodwin S.B."/>
            <person name="Spatafora J.W."/>
            <person name="Crous P.W."/>
            <person name="Grigoriev I.V."/>
        </authorList>
    </citation>
    <scope>NUCLEOTIDE SEQUENCE [LARGE SCALE GENOMIC DNA]</scope>
    <source>
        <strain evidence="2 3">CBS 611.86</strain>
    </source>
</reference>
<feature type="transmembrane region" description="Helical" evidence="1">
    <location>
        <begin position="223"/>
        <end position="243"/>
    </location>
</feature>